<protein>
    <submittedName>
        <fullName evidence="1">Unplaced genomic scaffold SPHSTscaffold_53, whole genome shotgun sequence</fullName>
    </submittedName>
</protein>
<accession>A0A0C9VVK1</accession>
<sequence>MQHPADITSSYPRNNVDLSLKHPSYPSLPSFFTARSPLQAHPPAQSSAAQALRTAVVLRYVPVQTSTSAYAFDLGTGFGVAVESEDAVAVENAVEDALVIAAGLEPEYVLGLGIEDALEEQPAHNKHYKDNAARLDWMSLMYEPDDTHIAPLPLPSTLNPR</sequence>
<evidence type="ECO:0000313" key="2">
    <source>
        <dbReference type="Proteomes" id="UP000054279"/>
    </source>
</evidence>
<dbReference type="Proteomes" id="UP000054279">
    <property type="component" value="Unassembled WGS sequence"/>
</dbReference>
<gene>
    <name evidence="1" type="ORF">M422DRAFT_254130</name>
</gene>
<dbReference type="EMBL" id="KN837128">
    <property type="protein sequence ID" value="KIJ42690.1"/>
    <property type="molecule type" value="Genomic_DNA"/>
</dbReference>
<reference evidence="1 2" key="1">
    <citation type="submission" date="2014-06" db="EMBL/GenBank/DDBJ databases">
        <title>Evolutionary Origins and Diversification of the Mycorrhizal Mutualists.</title>
        <authorList>
            <consortium name="DOE Joint Genome Institute"/>
            <consortium name="Mycorrhizal Genomics Consortium"/>
            <person name="Kohler A."/>
            <person name="Kuo A."/>
            <person name="Nagy L.G."/>
            <person name="Floudas D."/>
            <person name="Copeland A."/>
            <person name="Barry K.W."/>
            <person name="Cichocki N."/>
            <person name="Veneault-Fourrey C."/>
            <person name="LaButti K."/>
            <person name="Lindquist E.A."/>
            <person name="Lipzen A."/>
            <person name="Lundell T."/>
            <person name="Morin E."/>
            <person name="Murat C."/>
            <person name="Riley R."/>
            <person name="Ohm R."/>
            <person name="Sun H."/>
            <person name="Tunlid A."/>
            <person name="Henrissat B."/>
            <person name="Grigoriev I.V."/>
            <person name="Hibbett D.S."/>
            <person name="Martin F."/>
        </authorList>
    </citation>
    <scope>NUCLEOTIDE SEQUENCE [LARGE SCALE GENOMIC DNA]</scope>
    <source>
        <strain evidence="1 2">SS14</strain>
    </source>
</reference>
<dbReference type="AlphaFoldDB" id="A0A0C9VVK1"/>
<name>A0A0C9VVK1_SPHS4</name>
<keyword evidence="2" id="KW-1185">Reference proteome</keyword>
<proteinExistence type="predicted"/>
<dbReference type="HOGENOM" id="CLU_1644798_0_0_1"/>
<evidence type="ECO:0000313" key="1">
    <source>
        <dbReference type="EMBL" id="KIJ42690.1"/>
    </source>
</evidence>
<organism evidence="1 2">
    <name type="scientific">Sphaerobolus stellatus (strain SS14)</name>
    <dbReference type="NCBI Taxonomy" id="990650"/>
    <lineage>
        <taxon>Eukaryota</taxon>
        <taxon>Fungi</taxon>
        <taxon>Dikarya</taxon>
        <taxon>Basidiomycota</taxon>
        <taxon>Agaricomycotina</taxon>
        <taxon>Agaricomycetes</taxon>
        <taxon>Phallomycetidae</taxon>
        <taxon>Geastrales</taxon>
        <taxon>Sphaerobolaceae</taxon>
        <taxon>Sphaerobolus</taxon>
    </lineage>
</organism>